<evidence type="ECO:0000259" key="8">
    <source>
        <dbReference type="Pfam" id="PF09335"/>
    </source>
</evidence>
<organism evidence="9 10">
    <name type="scientific">Candidatus Danuiimicrobium aquiferis</name>
    <dbReference type="NCBI Taxonomy" id="1801832"/>
    <lineage>
        <taxon>Bacteria</taxon>
        <taxon>Pseudomonadati</taxon>
        <taxon>Candidatus Omnitrophota</taxon>
        <taxon>Candidatus Danuiimicrobium</taxon>
    </lineage>
</organism>
<evidence type="ECO:0000256" key="5">
    <source>
        <dbReference type="ARBA" id="ARBA00022989"/>
    </source>
</evidence>
<gene>
    <name evidence="9" type="ORF">A3G33_00735</name>
</gene>
<feature type="transmembrane region" description="Helical" evidence="7">
    <location>
        <begin position="63"/>
        <end position="85"/>
    </location>
</feature>
<evidence type="ECO:0000313" key="10">
    <source>
        <dbReference type="Proteomes" id="UP000178187"/>
    </source>
</evidence>
<keyword evidence="5 7" id="KW-1133">Transmembrane helix</keyword>
<dbReference type="EMBL" id="MHFR01000006">
    <property type="protein sequence ID" value="OGW99454.1"/>
    <property type="molecule type" value="Genomic_DNA"/>
</dbReference>
<sequence>MDTIIEFFRQLYHFEHLIRWGGYTVLVLIVFAETGLLAGFFLPGDSLLVTAGLLSAVDGALNIFILNAVLCLAAIMGDTVGYWIGYHIGPRIFNKDDSFFFHKNHLLRTQYFYEKYGAKTIVIARFVPIVRTFAPTVAGVGKMKYRKFLSYNIIGGIGWVLSMTLIGYFLGRSIPNIEKQIHIIIFIVIFVSFIPIMKEWLSSRRK</sequence>
<keyword evidence="3 7" id="KW-1003">Cell membrane</keyword>
<dbReference type="PANTHER" id="PTHR30353">
    <property type="entry name" value="INNER MEMBRANE PROTEIN DEDA-RELATED"/>
    <property type="match status" value="1"/>
</dbReference>
<keyword evidence="4 7" id="KW-0812">Transmembrane</keyword>
<dbReference type="InterPro" id="IPR032816">
    <property type="entry name" value="VTT_dom"/>
</dbReference>
<evidence type="ECO:0000256" key="7">
    <source>
        <dbReference type="RuleBase" id="RU367016"/>
    </source>
</evidence>
<evidence type="ECO:0000256" key="2">
    <source>
        <dbReference type="ARBA" id="ARBA00010792"/>
    </source>
</evidence>
<evidence type="ECO:0000256" key="3">
    <source>
        <dbReference type="ARBA" id="ARBA00022475"/>
    </source>
</evidence>
<evidence type="ECO:0000256" key="1">
    <source>
        <dbReference type="ARBA" id="ARBA00004651"/>
    </source>
</evidence>
<dbReference type="Proteomes" id="UP000178187">
    <property type="component" value="Unassembled WGS sequence"/>
</dbReference>
<keyword evidence="6 7" id="KW-0472">Membrane</keyword>
<dbReference type="PANTHER" id="PTHR30353:SF0">
    <property type="entry name" value="TRANSMEMBRANE PROTEIN"/>
    <property type="match status" value="1"/>
</dbReference>
<reference evidence="9 10" key="1">
    <citation type="journal article" date="2016" name="Nat. Commun.">
        <title>Thousands of microbial genomes shed light on interconnected biogeochemical processes in an aquifer system.</title>
        <authorList>
            <person name="Anantharaman K."/>
            <person name="Brown C.T."/>
            <person name="Hug L.A."/>
            <person name="Sharon I."/>
            <person name="Castelle C.J."/>
            <person name="Probst A.J."/>
            <person name="Thomas B.C."/>
            <person name="Singh A."/>
            <person name="Wilkins M.J."/>
            <person name="Karaoz U."/>
            <person name="Brodie E.L."/>
            <person name="Williams K.H."/>
            <person name="Hubbard S.S."/>
            <person name="Banfield J.F."/>
        </authorList>
    </citation>
    <scope>NUCLEOTIDE SEQUENCE [LARGE SCALE GENOMIC DNA]</scope>
</reference>
<evidence type="ECO:0000256" key="4">
    <source>
        <dbReference type="ARBA" id="ARBA00022692"/>
    </source>
</evidence>
<comment type="subcellular location">
    <subcellularLocation>
        <location evidence="1 7">Cell membrane</location>
        <topology evidence="1 7">Multi-pass membrane protein</topology>
    </subcellularLocation>
</comment>
<comment type="caution">
    <text evidence="9">The sequence shown here is derived from an EMBL/GenBank/DDBJ whole genome shotgun (WGS) entry which is preliminary data.</text>
</comment>
<dbReference type="GO" id="GO:0005886">
    <property type="term" value="C:plasma membrane"/>
    <property type="evidence" value="ECO:0007669"/>
    <property type="project" value="UniProtKB-SubCell"/>
</dbReference>
<evidence type="ECO:0000256" key="6">
    <source>
        <dbReference type="ARBA" id="ARBA00023136"/>
    </source>
</evidence>
<evidence type="ECO:0000313" key="9">
    <source>
        <dbReference type="EMBL" id="OGW99454.1"/>
    </source>
</evidence>
<dbReference type="AlphaFoldDB" id="A0A1G1L2U6"/>
<dbReference type="Pfam" id="PF09335">
    <property type="entry name" value="VTT_dom"/>
    <property type="match status" value="1"/>
</dbReference>
<proteinExistence type="inferred from homology"/>
<feature type="transmembrane region" description="Helical" evidence="7">
    <location>
        <begin position="148"/>
        <end position="169"/>
    </location>
</feature>
<feature type="domain" description="VTT" evidence="8">
    <location>
        <begin position="42"/>
        <end position="168"/>
    </location>
</feature>
<protein>
    <recommendedName>
        <fullName evidence="8">VTT domain-containing protein</fullName>
    </recommendedName>
</protein>
<feature type="transmembrane region" description="Helical" evidence="7">
    <location>
        <begin position="181"/>
        <end position="201"/>
    </location>
</feature>
<comment type="similarity">
    <text evidence="2 7">Belongs to the DedA family.</text>
</comment>
<accession>A0A1G1L2U6</accession>
<dbReference type="InterPro" id="IPR032818">
    <property type="entry name" value="DedA-like"/>
</dbReference>
<feature type="transmembrane region" description="Helical" evidence="7">
    <location>
        <begin position="20"/>
        <end position="43"/>
    </location>
</feature>
<name>A0A1G1L2U6_9BACT</name>